<gene>
    <name evidence="1" type="ORF">P092_006</name>
</gene>
<dbReference type="GeneID" id="19526882"/>
<dbReference type="Pfam" id="PF24829">
    <property type="entry name" value="Phage_connect_2"/>
    <property type="match status" value="1"/>
</dbReference>
<evidence type="ECO:0000313" key="1">
    <source>
        <dbReference type="EMBL" id="AHV83047.1"/>
    </source>
</evidence>
<dbReference type="EMBL" id="KJ489011">
    <property type="protein sequence ID" value="AHV83047.1"/>
    <property type="molecule type" value="Genomic_DNA"/>
</dbReference>
<dbReference type="RefSeq" id="YP_009035067.1">
    <property type="nucleotide sequence ID" value="NC_024203.1"/>
</dbReference>
<dbReference type="KEGG" id="vg:19526882"/>
<dbReference type="InterPro" id="IPR056951">
    <property type="entry name" value="Phage_connect_2"/>
</dbReference>
<evidence type="ECO:0000313" key="2">
    <source>
        <dbReference type="Proteomes" id="UP000019789"/>
    </source>
</evidence>
<keyword evidence="2" id="KW-1185">Reference proteome</keyword>
<accession>X4YE74</accession>
<protein>
    <submittedName>
        <fullName evidence="1">Uncharacterized protein</fullName>
    </submittedName>
</protein>
<dbReference type="Proteomes" id="UP000019789">
    <property type="component" value="Segment"/>
</dbReference>
<proteinExistence type="predicted"/>
<name>X4YE74_9CAUD</name>
<reference evidence="1 2" key="1">
    <citation type="submission" date="2014-02" db="EMBL/GenBank/DDBJ databases">
        <title>Complete genome sequences of four novel Lactococcus lactis phages distantly related to the rare 1706 phage species.</title>
        <authorList>
            <person name="Kot W."/>
            <person name="Neve H."/>
            <person name="Vogensen F.K."/>
            <person name="Heller K.J."/>
            <person name="Hansen L.H."/>
        </authorList>
    </citation>
    <scope>NUCLEOTIDE SEQUENCE [LARGE SCALE GENOMIC DNA]</scope>
</reference>
<organism evidence="1 2">
    <name type="scientific">Lactococcus phage P092</name>
    <dbReference type="NCBI Taxonomy" id="1476887"/>
    <lineage>
        <taxon>Viruses</taxon>
        <taxon>Duplodnaviria</taxon>
        <taxon>Heunggongvirae</taxon>
        <taxon>Uroviricota</taxon>
        <taxon>Caudoviricetes</taxon>
        <taxon>Nevevirus</taxon>
        <taxon>Nevevirus P092</taxon>
    </lineage>
</organism>
<sequence length="118" mass="13414">MAEKEQSKDTILSTIKEGLADVYDESFDTDLLFSINGYLANLNQIGVGKQVNVFLKRDTTWDDFFGDSTGNRGTAMQYVYQKTKLDFDPPLYASSVTTLQKSTDEAYWRAQREFDNGL</sequence>